<feature type="domain" description="Histidine kinase/HSP90-like ATPase" evidence="10">
    <location>
        <begin position="251"/>
        <end position="340"/>
    </location>
</feature>
<gene>
    <name evidence="11" type="ORF">ACH407_29735</name>
</gene>
<dbReference type="CDD" id="cd16917">
    <property type="entry name" value="HATPase_UhpB-NarQ-NarX-like"/>
    <property type="match status" value="1"/>
</dbReference>
<evidence type="ECO:0000256" key="9">
    <source>
        <dbReference type="SAM" id="Phobius"/>
    </source>
</evidence>
<dbReference type="InterPro" id="IPR036890">
    <property type="entry name" value="HATPase_C_sf"/>
</dbReference>
<comment type="catalytic activity">
    <reaction evidence="1">
        <text>ATP + protein L-histidine = ADP + protein N-phospho-L-histidine.</text>
        <dbReference type="EC" id="2.7.13.3"/>
    </reaction>
</comment>
<name>A0ABW7UDI4_9ACTN</name>
<feature type="transmembrane region" description="Helical" evidence="9">
    <location>
        <begin position="32"/>
        <end position="60"/>
    </location>
</feature>
<comment type="caution">
    <text evidence="11">The sequence shown here is derived from an EMBL/GenBank/DDBJ whole genome shotgun (WGS) entry which is preliminary data.</text>
</comment>
<dbReference type="InterPro" id="IPR011712">
    <property type="entry name" value="Sig_transdc_His_kin_sub3_dim/P"/>
</dbReference>
<dbReference type="EC" id="2.7.13.3" evidence="2"/>
<evidence type="ECO:0000256" key="6">
    <source>
        <dbReference type="ARBA" id="ARBA00022777"/>
    </source>
</evidence>
<organism evidence="11 12">
    <name type="scientific">Streptomyces litmocidini</name>
    <dbReference type="NCBI Taxonomy" id="67318"/>
    <lineage>
        <taxon>Bacteria</taxon>
        <taxon>Bacillati</taxon>
        <taxon>Actinomycetota</taxon>
        <taxon>Actinomycetes</taxon>
        <taxon>Kitasatosporales</taxon>
        <taxon>Streptomycetaceae</taxon>
        <taxon>Streptomyces</taxon>
    </lineage>
</organism>
<reference evidence="11 12" key="1">
    <citation type="submission" date="2024-10" db="EMBL/GenBank/DDBJ databases">
        <title>The Natural Products Discovery Center: Release of the First 8490 Sequenced Strains for Exploring Actinobacteria Biosynthetic Diversity.</title>
        <authorList>
            <person name="Kalkreuter E."/>
            <person name="Kautsar S.A."/>
            <person name="Yang D."/>
            <person name="Bader C.D."/>
            <person name="Teijaro C.N."/>
            <person name="Fluegel L."/>
            <person name="Davis C.M."/>
            <person name="Simpson J.R."/>
            <person name="Lauterbach L."/>
            <person name="Steele A.D."/>
            <person name="Gui C."/>
            <person name="Meng S."/>
            <person name="Li G."/>
            <person name="Viehrig K."/>
            <person name="Ye F."/>
            <person name="Su P."/>
            <person name="Kiefer A.F."/>
            <person name="Nichols A."/>
            <person name="Cepeda A.J."/>
            <person name="Yan W."/>
            <person name="Fan B."/>
            <person name="Jiang Y."/>
            <person name="Adhikari A."/>
            <person name="Zheng C.-J."/>
            <person name="Schuster L."/>
            <person name="Cowan T.M."/>
            <person name="Smanski M.J."/>
            <person name="Chevrette M.G."/>
            <person name="De Carvalho L.P.S."/>
            <person name="Shen B."/>
        </authorList>
    </citation>
    <scope>NUCLEOTIDE SEQUENCE [LARGE SCALE GENOMIC DNA]</scope>
    <source>
        <strain evidence="11 12">NPDC020602</strain>
    </source>
</reference>
<evidence type="ECO:0000256" key="3">
    <source>
        <dbReference type="ARBA" id="ARBA00022553"/>
    </source>
</evidence>
<keyword evidence="9" id="KW-0812">Transmembrane</keyword>
<evidence type="ECO:0000256" key="8">
    <source>
        <dbReference type="ARBA" id="ARBA00023012"/>
    </source>
</evidence>
<dbReference type="Gene3D" id="3.30.565.10">
    <property type="entry name" value="Histidine kinase-like ATPase, C-terminal domain"/>
    <property type="match status" value="1"/>
</dbReference>
<evidence type="ECO:0000256" key="5">
    <source>
        <dbReference type="ARBA" id="ARBA00022741"/>
    </source>
</evidence>
<dbReference type="Proteomes" id="UP001611339">
    <property type="component" value="Unassembled WGS sequence"/>
</dbReference>
<evidence type="ECO:0000313" key="12">
    <source>
        <dbReference type="Proteomes" id="UP001611339"/>
    </source>
</evidence>
<keyword evidence="5" id="KW-0547">Nucleotide-binding</keyword>
<evidence type="ECO:0000256" key="4">
    <source>
        <dbReference type="ARBA" id="ARBA00022679"/>
    </source>
</evidence>
<keyword evidence="4" id="KW-0808">Transferase</keyword>
<keyword evidence="12" id="KW-1185">Reference proteome</keyword>
<dbReference type="InterPro" id="IPR003594">
    <property type="entry name" value="HATPase_dom"/>
</dbReference>
<keyword evidence="3" id="KW-0597">Phosphoprotein</keyword>
<accession>A0ABW7UDI4</accession>
<sequence>MRRSWAEWHRQRAGRLLGRPVHEQDIDLPRHLYWFALHVTLGAACGLAAVVCVGNALVIAATPLLAWAFPAQGHPKTVLDVPVAGWQEAVTGPSVGSVLFAVGCLALPPLATGYARLTLAVLAPSRTRMLADRVAALTRTRIDAIEAHGAELRRIERDLHDGTQARLVAVAMRLAVARQCLDRDLSTVARMLREATDVTEEAMVELREVLRGIYPPILADRGLPGALRTVAARGGVPVSIDIGELHRIPAAIEAVAYFVVTEALTNVAKHSRATAAALRVWRVEDVLTVVVTDNGVGGARESAGSGLAGLRGRAQALDGRVTVVSPAGGPTTITVELPCG</sequence>
<keyword evidence="9" id="KW-1133">Transmembrane helix</keyword>
<dbReference type="EMBL" id="JBIRUI010000016">
    <property type="protein sequence ID" value="MFI1717723.1"/>
    <property type="molecule type" value="Genomic_DNA"/>
</dbReference>
<dbReference type="PANTHER" id="PTHR24421:SF10">
    <property type="entry name" value="NITRATE_NITRITE SENSOR PROTEIN NARQ"/>
    <property type="match status" value="1"/>
</dbReference>
<evidence type="ECO:0000259" key="10">
    <source>
        <dbReference type="SMART" id="SM00387"/>
    </source>
</evidence>
<dbReference type="InterPro" id="IPR050482">
    <property type="entry name" value="Sensor_HK_TwoCompSys"/>
</dbReference>
<evidence type="ECO:0000256" key="1">
    <source>
        <dbReference type="ARBA" id="ARBA00000085"/>
    </source>
</evidence>
<evidence type="ECO:0000256" key="7">
    <source>
        <dbReference type="ARBA" id="ARBA00022840"/>
    </source>
</evidence>
<keyword evidence="8" id="KW-0902">Two-component regulatory system</keyword>
<dbReference type="Gene3D" id="1.20.5.1930">
    <property type="match status" value="1"/>
</dbReference>
<evidence type="ECO:0000313" key="11">
    <source>
        <dbReference type="EMBL" id="MFI1717723.1"/>
    </source>
</evidence>
<dbReference type="GO" id="GO:0016301">
    <property type="term" value="F:kinase activity"/>
    <property type="evidence" value="ECO:0007669"/>
    <property type="project" value="UniProtKB-KW"/>
</dbReference>
<evidence type="ECO:0000256" key="2">
    <source>
        <dbReference type="ARBA" id="ARBA00012438"/>
    </source>
</evidence>
<keyword evidence="7" id="KW-0067">ATP-binding</keyword>
<dbReference type="RefSeq" id="WP_398712186.1">
    <property type="nucleotide sequence ID" value="NZ_JBIRUI010000016.1"/>
</dbReference>
<dbReference type="Pfam" id="PF02518">
    <property type="entry name" value="HATPase_c"/>
    <property type="match status" value="1"/>
</dbReference>
<keyword evidence="9" id="KW-0472">Membrane</keyword>
<protein>
    <recommendedName>
        <fullName evidence="2">histidine kinase</fullName>
        <ecNumber evidence="2">2.7.13.3</ecNumber>
    </recommendedName>
</protein>
<keyword evidence="6 11" id="KW-0418">Kinase</keyword>
<dbReference type="SUPFAM" id="SSF55874">
    <property type="entry name" value="ATPase domain of HSP90 chaperone/DNA topoisomerase II/histidine kinase"/>
    <property type="match status" value="1"/>
</dbReference>
<dbReference type="Pfam" id="PF07730">
    <property type="entry name" value="HisKA_3"/>
    <property type="match status" value="1"/>
</dbReference>
<dbReference type="SMART" id="SM00387">
    <property type="entry name" value="HATPase_c"/>
    <property type="match status" value="1"/>
</dbReference>
<proteinExistence type="predicted"/>
<feature type="transmembrane region" description="Helical" evidence="9">
    <location>
        <begin position="98"/>
        <end position="123"/>
    </location>
</feature>
<dbReference type="PANTHER" id="PTHR24421">
    <property type="entry name" value="NITRATE/NITRITE SENSOR PROTEIN NARX-RELATED"/>
    <property type="match status" value="1"/>
</dbReference>